<accession>A0ABW1E231</accession>
<dbReference type="RefSeq" id="WP_381364801.1">
    <property type="nucleotide sequence ID" value="NZ_JBHSOA010000042.1"/>
</dbReference>
<evidence type="ECO:0000313" key="1">
    <source>
        <dbReference type="EMBL" id="MFC5854034.1"/>
    </source>
</evidence>
<gene>
    <name evidence="1" type="ORF">ACFPZI_20170</name>
</gene>
<sequence length="151" mass="16751">MSRATFFDCFAGKEAVVFDQDPEARERRLALLEARTPGEPLWNAPTAVMIEVNEGLRDRMPLMRRLKRQTPALARAGQASGDQLRTDLQNWILAQSDGDDALTAILQLNLALAASGTAYQSWKADEDFDTYLRRLRQCLEQAGAGVAFPAP</sequence>
<evidence type="ECO:0000313" key="2">
    <source>
        <dbReference type="Proteomes" id="UP001596180"/>
    </source>
</evidence>
<dbReference type="Proteomes" id="UP001596180">
    <property type="component" value="Unassembled WGS sequence"/>
</dbReference>
<dbReference type="EMBL" id="JBHSOA010000042">
    <property type="protein sequence ID" value="MFC5854034.1"/>
    <property type="molecule type" value="Genomic_DNA"/>
</dbReference>
<reference evidence="2" key="1">
    <citation type="journal article" date="2019" name="Int. J. Syst. Evol. Microbiol.">
        <title>The Global Catalogue of Microorganisms (GCM) 10K type strain sequencing project: providing services to taxonomists for standard genome sequencing and annotation.</title>
        <authorList>
            <consortium name="The Broad Institute Genomics Platform"/>
            <consortium name="The Broad Institute Genome Sequencing Center for Infectious Disease"/>
            <person name="Wu L."/>
            <person name="Ma J."/>
        </authorList>
    </citation>
    <scope>NUCLEOTIDE SEQUENCE [LARGE SCALE GENOMIC DNA]</scope>
    <source>
        <strain evidence="2">JCM 10411</strain>
    </source>
</reference>
<organism evidence="1 2">
    <name type="scientific">Streptomyces chlorus</name>
    <dbReference type="NCBI Taxonomy" id="887452"/>
    <lineage>
        <taxon>Bacteria</taxon>
        <taxon>Bacillati</taxon>
        <taxon>Actinomycetota</taxon>
        <taxon>Actinomycetes</taxon>
        <taxon>Kitasatosporales</taxon>
        <taxon>Streptomycetaceae</taxon>
        <taxon>Streptomyces</taxon>
    </lineage>
</organism>
<dbReference type="Gene3D" id="1.10.357.10">
    <property type="entry name" value="Tetracycline Repressor, domain 2"/>
    <property type="match status" value="1"/>
</dbReference>
<keyword evidence="2" id="KW-1185">Reference proteome</keyword>
<name>A0ABW1E231_9ACTN</name>
<proteinExistence type="predicted"/>
<protein>
    <submittedName>
        <fullName evidence="1">TetR family transcriptional regulator</fullName>
    </submittedName>
</protein>
<comment type="caution">
    <text evidence="1">The sequence shown here is derived from an EMBL/GenBank/DDBJ whole genome shotgun (WGS) entry which is preliminary data.</text>
</comment>